<dbReference type="Proteomes" id="UP001434883">
    <property type="component" value="Unassembled WGS sequence"/>
</dbReference>
<proteinExistence type="predicted"/>
<protein>
    <submittedName>
        <fullName evidence="1">Uncharacterized protein</fullName>
    </submittedName>
</protein>
<keyword evidence="2" id="KW-1185">Reference proteome</keyword>
<comment type="caution">
    <text evidence="1">The sequence shown here is derived from an EMBL/GenBank/DDBJ whole genome shotgun (WGS) entry which is preliminary data.</text>
</comment>
<name>A0ABV0QKM9_9TELE</name>
<organism evidence="1 2">
    <name type="scientific">Xenoophorus captivus</name>
    <dbReference type="NCBI Taxonomy" id="1517983"/>
    <lineage>
        <taxon>Eukaryota</taxon>
        <taxon>Metazoa</taxon>
        <taxon>Chordata</taxon>
        <taxon>Craniata</taxon>
        <taxon>Vertebrata</taxon>
        <taxon>Euteleostomi</taxon>
        <taxon>Actinopterygii</taxon>
        <taxon>Neopterygii</taxon>
        <taxon>Teleostei</taxon>
        <taxon>Neoteleostei</taxon>
        <taxon>Acanthomorphata</taxon>
        <taxon>Ovalentaria</taxon>
        <taxon>Atherinomorphae</taxon>
        <taxon>Cyprinodontiformes</taxon>
        <taxon>Goodeidae</taxon>
        <taxon>Xenoophorus</taxon>
    </lineage>
</organism>
<gene>
    <name evidence="1" type="ORF">XENOCAPTIV_021737</name>
</gene>
<accession>A0ABV0QKM9</accession>
<evidence type="ECO:0000313" key="1">
    <source>
        <dbReference type="EMBL" id="MEQ2196370.1"/>
    </source>
</evidence>
<reference evidence="1 2" key="1">
    <citation type="submission" date="2021-06" db="EMBL/GenBank/DDBJ databases">
        <authorList>
            <person name="Palmer J.M."/>
        </authorList>
    </citation>
    <scope>NUCLEOTIDE SEQUENCE [LARGE SCALE GENOMIC DNA]</scope>
    <source>
        <strain evidence="1 2">XC_2019</strain>
        <tissue evidence="1">Muscle</tissue>
    </source>
</reference>
<dbReference type="EMBL" id="JAHRIN010016853">
    <property type="protein sequence ID" value="MEQ2196370.1"/>
    <property type="molecule type" value="Genomic_DNA"/>
</dbReference>
<sequence>MPHIVWFYSDGVLFCFSVESTHNGGWCSCDSQRRGKVRGFVACVAAPLMDKRSITVMVTDELSVCMQLISMIQVTLAHISPLTSNPDRESFYFPFPSFLIHFSD</sequence>
<evidence type="ECO:0000313" key="2">
    <source>
        <dbReference type="Proteomes" id="UP001434883"/>
    </source>
</evidence>